<comment type="caution">
    <text evidence="3">The sequence shown here is derived from an EMBL/GenBank/DDBJ whole genome shotgun (WGS) entry which is preliminary data.</text>
</comment>
<dbReference type="AlphaFoldDB" id="A0AA36IF71"/>
<evidence type="ECO:0000256" key="2">
    <source>
        <dbReference type="SAM" id="MobiDB-lite"/>
    </source>
</evidence>
<keyword evidence="4" id="KW-1185">Reference proteome</keyword>
<proteinExistence type="predicted"/>
<evidence type="ECO:0000313" key="3">
    <source>
        <dbReference type="EMBL" id="CAJ1385643.1"/>
    </source>
</evidence>
<evidence type="ECO:0000256" key="1">
    <source>
        <dbReference type="ARBA" id="ARBA00022737"/>
    </source>
</evidence>
<feature type="region of interest" description="Disordered" evidence="2">
    <location>
        <begin position="1"/>
        <end position="52"/>
    </location>
</feature>
<dbReference type="SUPFAM" id="SSF48452">
    <property type="entry name" value="TPR-like"/>
    <property type="match status" value="2"/>
</dbReference>
<dbReference type="InterPro" id="IPR011990">
    <property type="entry name" value="TPR-like_helical_dom_sf"/>
</dbReference>
<organism evidence="3 4">
    <name type="scientific">Effrenium voratum</name>
    <dbReference type="NCBI Taxonomy" id="2562239"/>
    <lineage>
        <taxon>Eukaryota</taxon>
        <taxon>Sar</taxon>
        <taxon>Alveolata</taxon>
        <taxon>Dinophyceae</taxon>
        <taxon>Suessiales</taxon>
        <taxon>Symbiodiniaceae</taxon>
        <taxon>Effrenium</taxon>
    </lineage>
</organism>
<reference evidence="3" key="1">
    <citation type="submission" date="2023-08" db="EMBL/GenBank/DDBJ databases">
        <authorList>
            <person name="Chen Y."/>
            <person name="Shah S."/>
            <person name="Dougan E. K."/>
            <person name="Thang M."/>
            <person name="Chan C."/>
        </authorList>
    </citation>
    <scope>NUCLEOTIDE SEQUENCE</scope>
</reference>
<dbReference type="Gene3D" id="1.25.40.10">
    <property type="entry name" value="Tetratricopeptide repeat domain"/>
    <property type="match status" value="2"/>
</dbReference>
<dbReference type="InterPro" id="IPR045075">
    <property type="entry name" value="Syf1-like"/>
</dbReference>
<dbReference type="GO" id="GO:0000398">
    <property type="term" value="P:mRNA splicing, via spliceosome"/>
    <property type="evidence" value="ECO:0007669"/>
    <property type="project" value="InterPro"/>
</dbReference>
<keyword evidence="1" id="KW-0677">Repeat</keyword>
<feature type="compositionally biased region" description="Polar residues" evidence="2">
    <location>
        <begin position="13"/>
        <end position="24"/>
    </location>
</feature>
<gene>
    <name evidence="3" type="ORF">EVOR1521_LOCUS12201</name>
</gene>
<evidence type="ECO:0000313" key="4">
    <source>
        <dbReference type="Proteomes" id="UP001178507"/>
    </source>
</evidence>
<dbReference type="EMBL" id="CAUJNA010001258">
    <property type="protein sequence ID" value="CAJ1385643.1"/>
    <property type="molecule type" value="Genomic_DNA"/>
</dbReference>
<accession>A0AA36IF71</accession>
<dbReference type="Proteomes" id="UP001178507">
    <property type="component" value="Unassembled WGS sequence"/>
</dbReference>
<protein>
    <submittedName>
        <fullName evidence="3">Uncharacterized protein</fullName>
    </submittedName>
</protein>
<sequence length="732" mass="81827">MPEGKGGRKGRRNQASGKGQQTNAAGPASDAAESQRLRKEQQQVLEELAQTEKEEGFESAAALLERRAANLAPGPLARAHLELAERAKRVSSLQQVKYHMGQALKAQPRASQVWLDICRTLEELGELEQCRYLLERALESCTPTDQLALRLVRVLERLGDLEAMRALVGTMRSDLDKSHKVLIEAVHAEVRMGNGEVARSILQSILKRMPQQGPIYCEACRVESILGHWQEALETAEQGVQICPKYGPLWFVLLRQAEKLYGAAAVKEYAPNAIASICSELHWKIYFEVATACSREGALPQCRQSIGRAALQCPRHLRWKVWLLAARAELWDGSADACRRLLAQARMDAPSRMQVAVCIERARTEEFLGNLTGTRVAFGEAHNCEGHDWKVFLEHIFMEARQGCLQAAVSTAMCALELHPATGRLWSALVALHHSGEGASAALETFKKAAQEVAKSGEVWCEGARIFMNPLGPHFNLQRAGKCLEFAVHLTPQYGDSFLELFRLRFLLELRSWIRAEPLMLGLGTPGAWDARRYAVLALVLHRICHRAAQALRCRNFPLTVQRGQDEFQTAQDLTTEGAPPVALNRLEILCSYADPNYGFLWFWCRSSSLSTPREVMERMAEEILRDFLRGSLRVYVWALVCQIAGADAETAQQLRQEALQEDLEYFEEDERADMEDSPAAPHTRRAPVEADFALGSMRLSSCFLPLGRQSVTCLSSSERRRLIFGSDILSS</sequence>
<dbReference type="PANTHER" id="PTHR11246">
    <property type="entry name" value="PRE-MRNA SPLICING FACTOR"/>
    <property type="match status" value="1"/>
</dbReference>
<name>A0AA36IF71_9DINO</name>
<dbReference type="PANTHER" id="PTHR11246:SF20">
    <property type="entry name" value="TPR-CONTAINING PROTEIN DDB_G0280363"/>
    <property type="match status" value="1"/>
</dbReference>